<gene>
    <name evidence="1" type="ORF">N7U66_13630</name>
</gene>
<protein>
    <submittedName>
        <fullName evidence="1">Uncharacterized protein</fullName>
    </submittedName>
</protein>
<evidence type="ECO:0000313" key="2">
    <source>
        <dbReference type="Proteomes" id="UP001164705"/>
    </source>
</evidence>
<reference evidence="1" key="1">
    <citation type="submission" date="2022-11" db="EMBL/GenBank/DDBJ databases">
        <title>Lacinutrix neustonica HL-RS19T sp. nov., isolated from the surface microlayer sample of brackish Lake Shihwa.</title>
        <authorList>
            <person name="Choi J.Y."/>
            <person name="Hwang C.Y."/>
        </authorList>
    </citation>
    <scope>NUCLEOTIDE SEQUENCE</scope>
    <source>
        <strain evidence="1">HL-RS19</strain>
    </source>
</reference>
<organism evidence="1 2">
    <name type="scientific">Lacinutrix neustonica</name>
    <dbReference type="NCBI Taxonomy" id="2980107"/>
    <lineage>
        <taxon>Bacteria</taxon>
        <taxon>Pseudomonadati</taxon>
        <taxon>Bacteroidota</taxon>
        <taxon>Flavobacteriia</taxon>
        <taxon>Flavobacteriales</taxon>
        <taxon>Flavobacteriaceae</taxon>
        <taxon>Lacinutrix</taxon>
    </lineage>
</organism>
<dbReference type="RefSeq" id="WP_267675793.1">
    <property type="nucleotide sequence ID" value="NZ_CP113088.1"/>
</dbReference>
<proteinExistence type="predicted"/>
<name>A0A9E8MTH0_9FLAO</name>
<sequence>MKHLIFTLYMIISFNGMSQTESYVGHYEYKLESSNANLTQNLILKPDGSFMFHSNEYHDMGIPKGKNVYGKGCWKQDKKIVTFSTTPRDFDEKHTIDLNKSKARFDSKSKRDHSNRTRKTSIRFFESEILWIKGKTFIKIE</sequence>
<evidence type="ECO:0000313" key="1">
    <source>
        <dbReference type="EMBL" id="WAC01177.1"/>
    </source>
</evidence>
<dbReference type="Proteomes" id="UP001164705">
    <property type="component" value="Chromosome"/>
</dbReference>
<accession>A0A9E8MTH0</accession>
<dbReference type="AlphaFoldDB" id="A0A9E8MTH0"/>
<dbReference type="EMBL" id="CP113088">
    <property type="protein sequence ID" value="WAC01177.1"/>
    <property type="molecule type" value="Genomic_DNA"/>
</dbReference>
<keyword evidence="2" id="KW-1185">Reference proteome</keyword>
<dbReference type="KEGG" id="lnu:N7U66_13630"/>